<feature type="region of interest" description="Disordered" evidence="1">
    <location>
        <begin position="1"/>
        <end position="57"/>
    </location>
</feature>
<dbReference type="EMBL" id="WIQW01000004">
    <property type="protein sequence ID" value="KAF3111306.1"/>
    <property type="molecule type" value="Genomic_DNA"/>
</dbReference>
<evidence type="ECO:0000313" key="3">
    <source>
        <dbReference type="Proteomes" id="UP000475325"/>
    </source>
</evidence>
<accession>A0A7C8JIH2</accession>
<comment type="caution">
    <text evidence="2">The sequence shown here is derived from an EMBL/GenBank/DDBJ whole genome shotgun (WGS) entry which is preliminary data.</text>
</comment>
<evidence type="ECO:0000256" key="1">
    <source>
        <dbReference type="SAM" id="MobiDB-lite"/>
    </source>
</evidence>
<evidence type="ECO:0000313" key="2">
    <source>
        <dbReference type="EMBL" id="KAF3111306.1"/>
    </source>
</evidence>
<gene>
    <name evidence="2" type="ORF">TWF102_006979</name>
</gene>
<feature type="compositionally biased region" description="Basic residues" evidence="1">
    <location>
        <begin position="1"/>
        <end position="11"/>
    </location>
</feature>
<proteinExistence type="predicted"/>
<sequence>MCHRIRNRQSTRRGNNSRSLIPEAGSEVVPRDHITGTEAPIPQHKKVPAPPTRPPAPKEWLLDWTTQLRTILLVPFSLNGNYRQWERQTVYARVARMVGVDERFN</sequence>
<organism evidence="2 3">
    <name type="scientific">Orbilia oligospora</name>
    <name type="common">Nematode-trapping fungus</name>
    <name type="synonym">Arthrobotrys oligospora</name>
    <dbReference type="NCBI Taxonomy" id="2813651"/>
    <lineage>
        <taxon>Eukaryota</taxon>
        <taxon>Fungi</taxon>
        <taxon>Dikarya</taxon>
        <taxon>Ascomycota</taxon>
        <taxon>Pezizomycotina</taxon>
        <taxon>Orbiliomycetes</taxon>
        <taxon>Orbiliales</taxon>
        <taxon>Orbiliaceae</taxon>
        <taxon>Orbilia</taxon>
    </lineage>
</organism>
<protein>
    <submittedName>
        <fullName evidence="2">Uncharacterized protein</fullName>
    </submittedName>
</protein>
<dbReference type="Proteomes" id="UP000475325">
    <property type="component" value="Unassembled WGS sequence"/>
</dbReference>
<feature type="compositionally biased region" description="Pro residues" evidence="1">
    <location>
        <begin position="48"/>
        <end position="57"/>
    </location>
</feature>
<name>A0A7C8JIH2_ORBOL</name>
<reference evidence="2 3" key="1">
    <citation type="submission" date="2019-06" db="EMBL/GenBank/DDBJ databases">
        <authorList>
            <person name="Palmer J.M."/>
        </authorList>
    </citation>
    <scope>NUCLEOTIDE SEQUENCE [LARGE SCALE GENOMIC DNA]</scope>
    <source>
        <strain evidence="2 3">TWF102</strain>
    </source>
</reference>
<dbReference type="AlphaFoldDB" id="A0A7C8JIH2"/>